<keyword evidence="3" id="KW-1185">Reference proteome</keyword>
<sequence>MFRRPSRCRYVEVHPGERGGIFLPPAGQGTGSDCLCLCIKQQFRLPTLFGVLGVCWRVPYWVTPLFCWGTSTLTLAMTVRSGGVWLGGMALVFLTRVVFCYWTSVFVMDCP</sequence>
<feature type="transmembrane region" description="Helical" evidence="1">
    <location>
        <begin position="82"/>
        <end position="107"/>
    </location>
</feature>
<evidence type="ECO:0000313" key="3">
    <source>
        <dbReference type="Proteomes" id="UP001352852"/>
    </source>
</evidence>
<dbReference type="EMBL" id="JAHUTJ010052048">
    <property type="protein sequence ID" value="MED6285049.1"/>
    <property type="molecule type" value="Genomic_DNA"/>
</dbReference>
<keyword evidence="1" id="KW-0812">Transmembrane</keyword>
<evidence type="ECO:0000256" key="1">
    <source>
        <dbReference type="SAM" id="Phobius"/>
    </source>
</evidence>
<keyword evidence="1" id="KW-0472">Membrane</keyword>
<organism evidence="2 3">
    <name type="scientific">Characodon lateralis</name>
    <dbReference type="NCBI Taxonomy" id="208331"/>
    <lineage>
        <taxon>Eukaryota</taxon>
        <taxon>Metazoa</taxon>
        <taxon>Chordata</taxon>
        <taxon>Craniata</taxon>
        <taxon>Vertebrata</taxon>
        <taxon>Euteleostomi</taxon>
        <taxon>Actinopterygii</taxon>
        <taxon>Neopterygii</taxon>
        <taxon>Teleostei</taxon>
        <taxon>Neoteleostei</taxon>
        <taxon>Acanthomorphata</taxon>
        <taxon>Ovalentaria</taxon>
        <taxon>Atherinomorphae</taxon>
        <taxon>Cyprinodontiformes</taxon>
        <taxon>Goodeidae</taxon>
        <taxon>Characodon</taxon>
    </lineage>
</organism>
<protein>
    <submittedName>
        <fullName evidence="2">Uncharacterized protein</fullName>
    </submittedName>
</protein>
<comment type="caution">
    <text evidence="2">The sequence shown here is derived from an EMBL/GenBank/DDBJ whole genome shotgun (WGS) entry which is preliminary data.</text>
</comment>
<gene>
    <name evidence="2" type="ORF">CHARACLAT_025142</name>
</gene>
<keyword evidence="1" id="KW-1133">Transmembrane helix</keyword>
<accession>A0ABU7ED11</accession>
<proteinExistence type="predicted"/>
<reference evidence="2 3" key="1">
    <citation type="submission" date="2021-06" db="EMBL/GenBank/DDBJ databases">
        <authorList>
            <person name="Palmer J.M."/>
        </authorList>
    </citation>
    <scope>NUCLEOTIDE SEQUENCE [LARGE SCALE GENOMIC DNA]</scope>
    <source>
        <strain evidence="2 3">CL_MEX2019</strain>
        <tissue evidence="2">Muscle</tissue>
    </source>
</reference>
<evidence type="ECO:0000313" key="2">
    <source>
        <dbReference type="EMBL" id="MED6285049.1"/>
    </source>
</evidence>
<name>A0ABU7ED11_9TELE</name>
<feature type="transmembrane region" description="Helical" evidence="1">
    <location>
        <begin position="45"/>
        <end position="62"/>
    </location>
</feature>
<dbReference type="Proteomes" id="UP001352852">
    <property type="component" value="Unassembled WGS sequence"/>
</dbReference>